<dbReference type="SUPFAM" id="SSF53383">
    <property type="entry name" value="PLP-dependent transferases"/>
    <property type="match status" value="1"/>
</dbReference>
<dbReference type="HOGENOM" id="CLU_033332_7_2_11"/>
<dbReference type="eggNOG" id="COG0399">
    <property type="taxonomic scope" value="Bacteria"/>
</dbReference>
<dbReference type="EMBL" id="CP000481">
    <property type="protein sequence ID" value="ABK53710.1"/>
    <property type="molecule type" value="Genomic_DNA"/>
</dbReference>
<dbReference type="OrthoDB" id="5342089at2"/>
<keyword evidence="5" id="KW-0808">Transferase</keyword>
<feature type="active site" description="Proton acceptor" evidence="2">
    <location>
        <position position="199"/>
    </location>
</feature>
<keyword evidence="5" id="KW-0032">Aminotransferase</keyword>
<dbReference type="InterPro" id="IPR015424">
    <property type="entry name" value="PyrdxlP-dep_Trfase"/>
</dbReference>
<dbReference type="InterPro" id="IPR000653">
    <property type="entry name" value="DegT/StrS_aminotransferase"/>
</dbReference>
<dbReference type="FunCoup" id="A0LWA0">
    <property type="interactions" value="7"/>
</dbReference>
<dbReference type="PANTHER" id="PTHR30244:SF34">
    <property type="entry name" value="DTDP-4-AMINO-4,6-DIDEOXYGALACTOSE TRANSAMINASE"/>
    <property type="match status" value="1"/>
</dbReference>
<evidence type="ECO:0000313" key="5">
    <source>
        <dbReference type="EMBL" id="ABK53710.1"/>
    </source>
</evidence>
<evidence type="ECO:0000256" key="4">
    <source>
        <dbReference type="RuleBase" id="RU004508"/>
    </source>
</evidence>
<dbReference type="GO" id="GO:0008483">
    <property type="term" value="F:transaminase activity"/>
    <property type="evidence" value="ECO:0007669"/>
    <property type="project" value="UniProtKB-KW"/>
</dbReference>
<name>A0LWA0_ACIC1</name>
<feature type="modified residue" description="N6-(pyridoxal phosphate)lysine" evidence="3">
    <location>
        <position position="199"/>
    </location>
</feature>
<keyword evidence="3 4" id="KW-0663">Pyridoxal phosphate</keyword>
<evidence type="ECO:0000256" key="2">
    <source>
        <dbReference type="PIRSR" id="PIRSR000390-1"/>
    </source>
</evidence>
<dbReference type="Proteomes" id="UP000008221">
    <property type="component" value="Chromosome"/>
</dbReference>
<dbReference type="RefSeq" id="WP_011720773.1">
    <property type="nucleotide sequence ID" value="NC_008578.1"/>
</dbReference>
<dbReference type="GO" id="GO:0030170">
    <property type="term" value="F:pyridoxal phosphate binding"/>
    <property type="evidence" value="ECO:0007669"/>
    <property type="project" value="TreeGrafter"/>
</dbReference>
<dbReference type="STRING" id="351607.Acel_1938"/>
<organism evidence="5 6">
    <name type="scientific">Acidothermus cellulolyticus (strain ATCC 43068 / DSM 8971 / 11B)</name>
    <dbReference type="NCBI Taxonomy" id="351607"/>
    <lineage>
        <taxon>Bacteria</taxon>
        <taxon>Bacillati</taxon>
        <taxon>Actinomycetota</taxon>
        <taxon>Actinomycetes</taxon>
        <taxon>Acidothermales</taxon>
        <taxon>Acidothermaceae</taxon>
        <taxon>Acidothermus</taxon>
    </lineage>
</organism>
<dbReference type="InParanoid" id="A0LWA0"/>
<evidence type="ECO:0000313" key="6">
    <source>
        <dbReference type="Proteomes" id="UP000008221"/>
    </source>
</evidence>
<protein>
    <submittedName>
        <fullName evidence="5">DegT/DnrJ/EryC1/StrS aminotransferase</fullName>
    </submittedName>
</protein>
<sequence length="397" mass="42636">MKHTGGATITGLNASDSAALIPVMKPWLDEAEAQAAAEVVLSGWVAQGPRVAEFERAVARRLGAEHGIAVSSCTTGLHLALLAAGVGPGDDVIVPSLSFIATANAVRYCGATPVFADVDPGTLNLTPQTIESAWTPRTVAVLLVHQAGTPADVDAVAALCATRGAVLIEDAACAIGSTYRGRPIGAHSDLAVLSFHPRKIITTGEGGMILTSREDFAVRLRRLREHAMSVSAAQRHELRRPVLERYLELGYNYRMTDVQAAIGLAQLEKLDAIVARRRERASRYIAAFADMPGLQTVADPPYGTTNFQSFWILPDGRYHISQEEFLSRLLDAGISARRGIMAAHREPAYAGMASRALPVTDTVTTRSIILPLFHAMTDGEQERVITAVRDVLREACR</sequence>
<comment type="cofactor">
    <cofactor evidence="1">
        <name>pyridoxal 5'-phosphate</name>
        <dbReference type="ChEBI" id="CHEBI:597326"/>
    </cofactor>
</comment>
<proteinExistence type="inferred from homology"/>
<dbReference type="PANTHER" id="PTHR30244">
    <property type="entry name" value="TRANSAMINASE"/>
    <property type="match status" value="1"/>
</dbReference>
<dbReference type="Pfam" id="PF01041">
    <property type="entry name" value="DegT_DnrJ_EryC1"/>
    <property type="match status" value="1"/>
</dbReference>
<dbReference type="Gene3D" id="3.90.1150.10">
    <property type="entry name" value="Aspartate Aminotransferase, domain 1"/>
    <property type="match status" value="1"/>
</dbReference>
<dbReference type="GO" id="GO:0000271">
    <property type="term" value="P:polysaccharide biosynthetic process"/>
    <property type="evidence" value="ECO:0007669"/>
    <property type="project" value="TreeGrafter"/>
</dbReference>
<dbReference type="Gene3D" id="3.40.640.10">
    <property type="entry name" value="Type I PLP-dependent aspartate aminotransferase-like (Major domain)"/>
    <property type="match status" value="1"/>
</dbReference>
<keyword evidence="6" id="KW-1185">Reference proteome</keyword>
<dbReference type="AlphaFoldDB" id="A0LWA0"/>
<evidence type="ECO:0000256" key="3">
    <source>
        <dbReference type="PIRSR" id="PIRSR000390-2"/>
    </source>
</evidence>
<accession>A0LWA0</accession>
<dbReference type="PIRSF" id="PIRSF000390">
    <property type="entry name" value="PLP_StrS"/>
    <property type="match status" value="1"/>
</dbReference>
<dbReference type="KEGG" id="ace:Acel_1938"/>
<reference evidence="5 6" key="1">
    <citation type="journal article" date="2009" name="Genome Res.">
        <title>Complete genome of the cellulolytic thermophile Acidothermus cellulolyticus 11B provides insights into its ecophysiological and evolutionary adaptations.</title>
        <authorList>
            <person name="Barabote R.D."/>
            <person name="Xie G."/>
            <person name="Leu D.H."/>
            <person name="Normand P."/>
            <person name="Necsulea A."/>
            <person name="Daubin V."/>
            <person name="Medigue C."/>
            <person name="Adney W.S."/>
            <person name="Xu X.C."/>
            <person name="Lapidus A."/>
            <person name="Parales R.E."/>
            <person name="Detter C."/>
            <person name="Pujic P."/>
            <person name="Bruce D."/>
            <person name="Lavire C."/>
            <person name="Challacombe J.F."/>
            <person name="Brettin T.S."/>
            <person name="Berry A.M."/>
        </authorList>
    </citation>
    <scope>NUCLEOTIDE SEQUENCE [LARGE SCALE GENOMIC DNA]</scope>
    <source>
        <strain evidence="6">ATCC 43068 / DSM 8971 / 11B</strain>
    </source>
</reference>
<gene>
    <name evidence="5" type="ordered locus">Acel_1938</name>
</gene>
<dbReference type="CDD" id="cd00616">
    <property type="entry name" value="AHBA_syn"/>
    <property type="match status" value="1"/>
</dbReference>
<evidence type="ECO:0000256" key="1">
    <source>
        <dbReference type="ARBA" id="ARBA00001933"/>
    </source>
</evidence>
<comment type="similarity">
    <text evidence="4">Belongs to the DegT/DnrJ/EryC1 family.</text>
</comment>
<dbReference type="InterPro" id="IPR015422">
    <property type="entry name" value="PyrdxlP-dep_Trfase_small"/>
</dbReference>
<dbReference type="InterPro" id="IPR015421">
    <property type="entry name" value="PyrdxlP-dep_Trfase_major"/>
</dbReference>